<feature type="region of interest" description="Disordered" evidence="1">
    <location>
        <begin position="52"/>
        <end position="83"/>
    </location>
</feature>
<sequence>MRPRSSAHCPINKHNLMSDDESDICGATNRNGEPCALSPGWGTDADDGRCKFHGGASSGAPKDNNNAVGNDGGSAPINNGNAETHGLRADRQQWFERHREDAGELVRAIVASYVADAPFGWQQTAKVDQLCEVAIDQARLRQSNDYLDAFLTEQTVSVTEDGREITELEENPAHMPRDRIKRTNTKILKELGVLDDPESASAAATLTLAEVLND</sequence>
<name>D5L294_9VIRU</name>
<protein>
    <submittedName>
        <fullName evidence="2">Terminase</fullName>
    </submittedName>
</protein>
<reference evidence="2" key="1">
    <citation type="journal article" date="2010" name="Environ. Microbiol.">
        <title>The metavirome of a hypersaline environment.</title>
        <authorList>
            <person name="Santos F."/>
            <person name="Yarza P."/>
            <person name="Parro V."/>
            <person name="Briones C."/>
            <person name="Anton J."/>
        </authorList>
    </citation>
    <scope>NUCLEOTIDE SEQUENCE</scope>
</reference>
<evidence type="ECO:0000313" key="2">
    <source>
        <dbReference type="EMBL" id="ADE29153.1"/>
    </source>
</evidence>
<proteinExistence type="predicted"/>
<dbReference type="EMBL" id="GU735129">
    <property type="protein sequence ID" value="ADE29153.1"/>
    <property type="molecule type" value="Genomic_DNA"/>
</dbReference>
<accession>D5L294</accession>
<dbReference type="NCBIfam" id="NF041373">
    <property type="entry name" value="HGG_STG"/>
    <property type="match status" value="1"/>
</dbReference>
<dbReference type="InterPro" id="IPR047675">
    <property type="entry name" value="Putative_zinc-bd"/>
</dbReference>
<evidence type="ECO:0000256" key="1">
    <source>
        <dbReference type="SAM" id="MobiDB-lite"/>
    </source>
</evidence>
<organism evidence="2">
    <name type="scientific">uncultured virus</name>
    <dbReference type="NCBI Taxonomy" id="340016"/>
    <lineage>
        <taxon>Viruses</taxon>
        <taxon>environmental samples</taxon>
    </lineage>
</organism>